<keyword evidence="1" id="KW-1133">Transmembrane helix</keyword>
<feature type="transmembrane region" description="Helical" evidence="1">
    <location>
        <begin position="100"/>
        <end position="119"/>
    </location>
</feature>
<evidence type="ECO:0000313" key="3">
    <source>
        <dbReference type="Proteomes" id="UP000604825"/>
    </source>
</evidence>
<organism evidence="2 3">
    <name type="scientific">Miscanthus lutarioriparius</name>
    <dbReference type="NCBI Taxonomy" id="422564"/>
    <lineage>
        <taxon>Eukaryota</taxon>
        <taxon>Viridiplantae</taxon>
        <taxon>Streptophyta</taxon>
        <taxon>Embryophyta</taxon>
        <taxon>Tracheophyta</taxon>
        <taxon>Spermatophyta</taxon>
        <taxon>Magnoliopsida</taxon>
        <taxon>Liliopsida</taxon>
        <taxon>Poales</taxon>
        <taxon>Poaceae</taxon>
        <taxon>PACMAD clade</taxon>
        <taxon>Panicoideae</taxon>
        <taxon>Andropogonodae</taxon>
        <taxon>Andropogoneae</taxon>
        <taxon>Saccharinae</taxon>
        <taxon>Miscanthus</taxon>
    </lineage>
</organism>
<dbReference type="PANTHER" id="PTHR46610">
    <property type="entry name" value="OS05G0181300 PROTEIN"/>
    <property type="match status" value="1"/>
</dbReference>
<feature type="transmembrane region" description="Helical" evidence="1">
    <location>
        <begin position="75"/>
        <end position="94"/>
    </location>
</feature>
<evidence type="ECO:0000313" key="2">
    <source>
        <dbReference type="EMBL" id="CAD6340281.1"/>
    </source>
</evidence>
<dbReference type="OrthoDB" id="687374at2759"/>
<keyword evidence="3" id="KW-1185">Reference proteome</keyword>
<accession>A0A811SF65</accession>
<feature type="transmembrane region" description="Helical" evidence="1">
    <location>
        <begin position="36"/>
        <end position="55"/>
    </location>
</feature>
<reference evidence="2" key="1">
    <citation type="submission" date="2020-10" db="EMBL/GenBank/DDBJ databases">
        <authorList>
            <person name="Han B."/>
            <person name="Lu T."/>
            <person name="Zhao Q."/>
            <person name="Huang X."/>
            <person name="Zhao Y."/>
        </authorList>
    </citation>
    <scope>NUCLEOTIDE SEQUENCE</scope>
</reference>
<dbReference type="Proteomes" id="UP000604825">
    <property type="component" value="Unassembled WGS sequence"/>
</dbReference>
<sequence length="121" mass="12537">MDGGGHGRSSLLTMLGLGVLACNSAAAVYRSWGDVASVLFVVSATAALLLLLHFLRRFERARPGGDDRGKAKAAVWALTTLLTAMFASRVAPLMPPLVGVAVWVVAVATVGGGFWALFIGP</sequence>
<dbReference type="PANTHER" id="PTHR46610:SF8">
    <property type="entry name" value="OS06G0147000 PROTEIN"/>
    <property type="match status" value="1"/>
</dbReference>
<keyword evidence="1" id="KW-0812">Transmembrane</keyword>
<protein>
    <submittedName>
        <fullName evidence="2">Uncharacterized protein</fullName>
    </submittedName>
</protein>
<dbReference type="EMBL" id="CAJGYO010000019">
    <property type="protein sequence ID" value="CAD6340281.1"/>
    <property type="molecule type" value="Genomic_DNA"/>
</dbReference>
<comment type="caution">
    <text evidence="2">The sequence shown here is derived from an EMBL/GenBank/DDBJ whole genome shotgun (WGS) entry which is preliminary data.</text>
</comment>
<proteinExistence type="predicted"/>
<dbReference type="Pfam" id="PF20100">
    <property type="entry name" value="DUF6490"/>
    <property type="match status" value="1"/>
</dbReference>
<dbReference type="InterPro" id="IPR045501">
    <property type="entry name" value="DUF6490"/>
</dbReference>
<name>A0A811SF65_9POAL</name>
<dbReference type="AlphaFoldDB" id="A0A811SF65"/>
<keyword evidence="1" id="KW-0472">Membrane</keyword>
<evidence type="ECO:0000256" key="1">
    <source>
        <dbReference type="SAM" id="Phobius"/>
    </source>
</evidence>
<gene>
    <name evidence="2" type="ORF">NCGR_LOCUS64379</name>
</gene>